<keyword evidence="2" id="KW-1185">Reference proteome</keyword>
<name>A0ABR2M156_9ASPA</name>
<dbReference type="EMBL" id="JBBWWR010000013">
    <property type="protein sequence ID" value="KAK8956169.1"/>
    <property type="molecule type" value="Genomic_DNA"/>
</dbReference>
<proteinExistence type="predicted"/>
<accession>A0ABR2M156</accession>
<dbReference type="Proteomes" id="UP001412067">
    <property type="component" value="Unassembled WGS sequence"/>
</dbReference>
<reference evidence="1 2" key="1">
    <citation type="journal article" date="2022" name="Nat. Plants">
        <title>Genomes of leafy and leafless Platanthera orchids illuminate the evolution of mycoheterotrophy.</title>
        <authorList>
            <person name="Li M.H."/>
            <person name="Liu K.W."/>
            <person name="Li Z."/>
            <person name="Lu H.C."/>
            <person name="Ye Q.L."/>
            <person name="Zhang D."/>
            <person name="Wang J.Y."/>
            <person name="Li Y.F."/>
            <person name="Zhong Z.M."/>
            <person name="Liu X."/>
            <person name="Yu X."/>
            <person name="Liu D.K."/>
            <person name="Tu X.D."/>
            <person name="Liu B."/>
            <person name="Hao Y."/>
            <person name="Liao X.Y."/>
            <person name="Jiang Y.T."/>
            <person name="Sun W.H."/>
            <person name="Chen J."/>
            <person name="Chen Y.Q."/>
            <person name="Ai Y."/>
            <person name="Zhai J.W."/>
            <person name="Wu S.S."/>
            <person name="Zhou Z."/>
            <person name="Hsiao Y.Y."/>
            <person name="Wu W.L."/>
            <person name="Chen Y.Y."/>
            <person name="Lin Y.F."/>
            <person name="Hsu J.L."/>
            <person name="Li C.Y."/>
            <person name="Wang Z.W."/>
            <person name="Zhao X."/>
            <person name="Zhong W.Y."/>
            <person name="Ma X.K."/>
            <person name="Ma L."/>
            <person name="Huang J."/>
            <person name="Chen G.Z."/>
            <person name="Huang M.Z."/>
            <person name="Huang L."/>
            <person name="Peng D.H."/>
            <person name="Luo Y.B."/>
            <person name="Zou S.Q."/>
            <person name="Chen S.P."/>
            <person name="Lan S."/>
            <person name="Tsai W.C."/>
            <person name="Van de Peer Y."/>
            <person name="Liu Z.J."/>
        </authorList>
    </citation>
    <scope>NUCLEOTIDE SEQUENCE [LARGE SCALE GENOMIC DNA]</scope>
    <source>
        <strain evidence="1">Lor288</strain>
    </source>
</reference>
<evidence type="ECO:0000313" key="1">
    <source>
        <dbReference type="EMBL" id="KAK8956169.1"/>
    </source>
</evidence>
<organism evidence="1 2">
    <name type="scientific">Platanthera guangdongensis</name>
    <dbReference type="NCBI Taxonomy" id="2320717"/>
    <lineage>
        <taxon>Eukaryota</taxon>
        <taxon>Viridiplantae</taxon>
        <taxon>Streptophyta</taxon>
        <taxon>Embryophyta</taxon>
        <taxon>Tracheophyta</taxon>
        <taxon>Spermatophyta</taxon>
        <taxon>Magnoliopsida</taxon>
        <taxon>Liliopsida</taxon>
        <taxon>Asparagales</taxon>
        <taxon>Orchidaceae</taxon>
        <taxon>Orchidoideae</taxon>
        <taxon>Orchideae</taxon>
        <taxon>Orchidinae</taxon>
        <taxon>Platanthera</taxon>
    </lineage>
</organism>
<protein>
    <submittedName>
        <fullName evidence="1">Uncharacterized protein</fullName>
    </submittedName>
</protein>
<sequence length="135" mass="15069">MEHTREIVEISSDDDENIELRIPEETRGQQGVKKEDDFCRQNNLPAGDSLNVSDDDDCLILEGVSESAATCSEYTELGGELLDEMLIVGEKGQPAIVSLYKHPPTCSRQRALAPFDAGRSSRMPLALRRRRDLVH</sequence>
<evidence type="ECO:0000313" key="2">
    <source>
        <dbReference type="Proteomes" id="UP001412067"/>
    </source>
</evidence>
<gene>
    <name evidence="1" type="ORF">KSP40_PGU022818</name>
</gene>
<comment type="caution">
    <text evidence="1">The sequence shown here is derived from an EMBL/GenBank/DDBJ whole genome shotgun (WGS) entry which is preliminary data.</text>
</comment>